<dbReference type="STRING" id="1673428.CPM_0229"/>
<feature type="transmembrane region" description="Helical" evidence="1">
    <location>
        <begin position="53"/>
        <end position="74"/>
    </location>
</feature>
<evidence type="ECO:0000313" key="3">
    <source>
        <dbReference type="EMBL" id="SJK84119.1"/>
    </source>
</evidence>
<reference evidence="3" key="2">
    <citation type="submission" date="2016-06" db="EMBL/GenBank/DDBJ databases">
        <authorList>
            <person name="Olsen C.W."/>
            <person name="Carey S."/>
            <person name="Hinshaw L."/>
            <person name="Karasin A.I."/>
        </authorList>
    </citation>
    <scope>NUCLEOTIDE SEQUENCE [LARGE SCALE GENOMIC DNA]</scope>
    <source>
        <strain evidence="3">PM4</strain>
    </source>
</reference>
<evidence type="ECO:0000313" key="4">
    <source>
        <dbReference type="Proteomes" id="UP000187822"/>
    </source>
</evidence>
<dbReference type="KEGG" id="cdiv:CPM_0229"/>
<dbReference type="Proteomes" id="UP000187822">
    <property type="component" value="Chromosome I"/>
</dbReference>
<organism evidence="2 5">
    <name type="scientific">Cuniculiplasma divulgatum</name>
    <dbReference type="NCBI Taxonomy" id="1673428"/>
    <lineage>
        <taxon>Archaea</taxon>
        <taxon>Methanobacteriati</taxon>
        <taxon>Thermoplasmatota</taxon>
        <taxon>Thermoplasmata</taxon>
        <taxon>Thermoplasmatales</taxon>
        <taxon>Cuniculiplasmataceae</taxon>
        <taxon>Cuniculiplasma</taxon>
    </lineage>
</organism>
<keyword evidence="1" id="KW-0472">Membrane</keyword>
<evidence type="ECO:0000313" key="2">
    <source>
        <dbReference type="EMBL" id="SIM36475.1"/>
    </source>
</evidence>
<dbReference type="AlphaFoldDB" id="A0A1N5SKN0"/>
<keyword evidence="1" id="KW-1133">Transmembrane helix</keyword>
<evidence type="ECO:0000256" key="1">
    <source>
        <dbReference type="SAM" id="Phobius"/>
    </source>
</evidence>
<evidence type="ECO:0000313" key="5">
    <source>
        <dbReference type="Proteomes" id="UP000195607"/>
    </source>
</evidence>
<protein>
    <submittedName>
        <fullName evidence="2">Membrane protein</fullName>
    </submittedName>
</protein>
<reference evidence="2 5" key="1">
    <citation type="submission" date="2016-04" db="EMBL/GenBank/DDBJ databases">
        <authorList>
            <person name="Evans L.H."/>
            <person name="Alamgir A."/>
            <person name="Owens N."/>
            <person name="Weber N.D."/>
            <person name="Virtaneva K."/>
            <person name="Barbian K."/>
            <person name="Babar A."/>
            <person name="Rosenke K."/>
        </authorList>
    </citation>
    <scope>NUCLEOTIDE SEQUENCE [LARGE SCALE GENOMIC DNA]</scope>
    <source>
        <strain evidence="2">S5</strain>
        <strain evidence="5">S5(T) (JCM 30642 \VKM B-2941)</strain>
    </source>
</reference>
<feature type="transmembrane region" description="Helical" evidence="1">
    <location>
        <begin position="113"/>
        <end position="138"/>
    </location>
</feature>
<dbReference type="EMBL" id="LT719092">
    <property type="protein sequence ID" value="SJK84119.1"/>
    <property type="molecule type" value="Genomic_DNA"/>
</dbReference>
<dbReference type="EMBL" id="LT671858">
    <property type="protein sequence ID" value="SIM36475.1"/>
    <property type="molecule type" value="Genomic_DNA"/>
</dbReference>
<dbReference type="Proteomes" id="UP000195607">
    <property type="component" value="Chromosome I"/>
</dbReference>
<accession>A0A1N5SKN0</accession>
<name>A0A1N5SKN0_9ARCH</name>
<reference evidence="4" key="3">
    <citation type="submission" date="2016-06" db="EMBL/GenBank/DDBJ databases">
        <authorList>
            <person name="Toshchakov V.S."/>
        </authorList>
    </citation>
    <scope>NUCLEOTIDE SEQUENCE [LARGE SCALE GENOMIC DNA]</scope>
    <source>
        <strain>PM4 (JCM 30641</strain>
        <strain evidence="4">\VKM B-2940)</strain>
    </source>
</reference>
<keyword evidence="4" id="KW-1185">Reference proteome</keyword>
<proteinExistence type="predicted"/>
<gene>
    <name evidence="3" type="ORF">CPM_0229</name>
    <name evidence="2" type="ORF">CSP5_0261</name>
</gene>
<keyword evidence="1" id="KW-0812">Transmembrane</keyword>
<sequence length="144" mass="16980">MLCKFDLLTMDTESISFKKWEGLFVRGKTSATYLAVISFSLFDIAILYSRLFLFYFIISEIGAFTAFGVLVDYVSHLFNDEWESPVSREEWISRFKHGRTHDTYGLIIEMSCFFILGFRFPLLTGSIIFLIPQIYIVYKLRFYH</sequence>